<keyword evidence="1" id="KW-0472">Membrane</keyword>
<keyword evidence="1" id="KW-1133">Transmembrane helix</keyword>
<dbReference type="AlphaFoldDB" id="A0AAD8M3N8"/>
<reference evidence="2" key="1">
    <citation type="submission" date="2023-02" db="EMBL/GenBank/DDBJ databases">
        <title>Genome of toxic invasive species Heracleum sosnowskyi carries increased number of genes despite the absence of recent whole-genome duplications.</title>
        <authorList>
            <person name="Schelkunov M."/>
            <person name="Shtratnikova V."/>
            <person name="Makarenko M."/>
            <person name="Klepikova A."/>
            <person name="Omelchenko D."/>
            <person name="Novikova G."/>
            <person name="Obukhova E."/>
            <person name="Bogdanov V."/>
            <person name="Penin A."/>
            <person name="Logacheva M."/>
        </authorList>
    </citation>
    <scope>NUCLEOTIDE SEQUENCE</scope>
    <source>
        <strain evidence="2">Hsosn_3</strain>
        <tissue evidence="2">Leaf</tissue>
    </source>
</reference>
<dbReference type="Proteomes" id="UP001237642">
    <property type="component" value="Unassembled WGS sequence"/>
</dbReference>
<keyword evidence="1" id="KW-0812">Transmembrane</keyword>
<dbReference type="EMBL" id="JAUIZM010000011">
    <property type="protein sequence ID" value="KAK1358382.1"/>
    <property type="molecule type" value="Genomic_DNA"/>
</dbReference>
<gene>
    <name evidence="2" type="ORF">POM88_051638</name>
</gene>
<evidence type="ECO:0000313" key="2">
    <source>
        <dbReference type="EMBL" id="KAK1358382.1"/>
    </source>
</evidence>
<evidence type="ECO:0000313" key="3">
    <source>
        <dbReference type="Proteomes" id="UP001237642"/>
    </source>
</evidence>
<keyword evidence="3" id="KW-1185">Reference proteome</keyword>
<comment type="caution">
    <text evidence="2">The sequence shown here is derived from an EMBL/GenBank/DDBJ whole genome shotgun (WGS) entry which is preliminary data.</text>
</comment>
<feature type="transmembrane region" description="Helical" evidence="1">
    <location>
        <begin position="147"/>
        <end position="165"/>
    </location>
</feature>
<organism evidence="2 3">
    <name type="scientific">Heracleum sosnowskyi</name>
    <dbReference type="NCBI Taxonomy" id="360622"/>
    <lineage>
        <taxon>Eukaryota</taxon>
        <taxon>Viridiplantae</taxon>
        <taxon>Streptophyta</taxon>
        <taxon>Embryophyta</taxon>
        <taxon>Tracheophyta</taxon>
        <taxon>Spermatophyta</taxon>
        <taxon>Magnoliopsida</taxon>
        <taxon>eudicotyledons</taxon>
        <taxon>Gunneridae</taxon>
        <taxon>Pentapetalae</taxon>
        <taxon>asterids</taxon>
        <taxon>campanulids</taxon>
        <taxon>Apiales</taxon>
        <taxon>Apiaceae</taxon>
        <taxon>Apioideae</taxon>
        <taxon>apioid superclade</taxon>
        <taxon>Tordylieae</taxon>
        <taxon>Tordyliinae</taxon>
        <taxon>Heracleum</taxon>
    </lineage>
</organism>
<name>A0AAD8M3N8_9APIA</name>
<evidence type="ECO:0000256" key="1">
    <source>
        <dbReference type="SAM" id="Phobius"/>
    </source>
</evidence>
<proteinExistence type="predicted"/>
<protein>
    <submittedName>
        <fullName evidence="2">Uncharacterized protein</fullName>
    </submittedName>
</protein>
<feature type="transmembrane region" description="Helical" evidence="1">
    <location>
        <begin position="185"/>
        <end position="201"/>
    </location>
</feature>
<accession>A0AAD8M3N8</accession>
<reference evidence="2" key="2">
    <citation type="submission" date="2023-05" db="EMBL/GenBank/DDBJ databases">
        <authorList>
            <person name="Schelkunov M.I."/>
        </authorList>
    </citation>
    <scope>NUCLEOTIDE SEQUENCE</scope>
    <source>
        <strain evidence="2">Hsosn_3</strain>
        <tissue evidence="2">Leaf</tissue>
    </source>
</reference>
<sequence>MILQLHDVYDPNKNTTGAKSLFHCLNSKLLGVRACFWVLLRRALGLHLLDPDRGCNNQHHDREGTNRNFPLLMLVARHHHQRTLCTATSPPLEPLEDRKIIKVTSDDDVPPTPKEENSSKFVKWVEDFNKKFGYIEKFNKIIKSFEVYPLLRNLGIWIISLILGSFEKNKQHYGKLKIVAAKNRAYIGAIVVLAVAASIWIKKMQSKSPLEQDHPEASSNPE</sequence>